<feature type="region of interest" description="Disordered" evidence="1">
    <location>
        <begin position="50"/>
        <end position="71"/>
    </location>
</feature>
<accession>A0A426WYL7</accession>
<comment type="caution">
    <text evidence="2">The sequence shown here is derived from an EMBL/GenBank/DDBJ whole genome shotgun (WGS) entry which is preliminary data.</text>
</comment>
<evidence type="ECO:0000256" key="1">
    <source>
        <dbReference type="SAM" id="MobiDB-lite"/>
    </source>
</evidence>
<organism evidence="2 3">
    <name type="scientific">Ensete ventricosum</name>
    <name type="common">Abyssinian banana</name>
    <name type="synonym">Musa ensete</name>
    <dbReference type="NCBI Taxonomy" id="4639"/>
    <lineage>
        <taxon>Eukaryota</taxon>
        <taxon>Viridiplantae</taxon>
        <taxon>Streptophyta</taxon>
        <taxon>Embryophyta</taxon>
        <taxon>Tracheophyta</taxon>
        <taxon>Spermatophyta</taxon>
        <taxon>Magnoliopsida</taxon>
        <taxon>Liliopsida</taxon>
        <taxon>Zingiberales</taxon>
        <taxon>Musaceae</taxon>
        <taxon>Ensete</taxon>
    </lineage>
</organism>
<dbReference type="EMBL" id="AMZH03032584">
    <property type="protein sequence ID" value="RRT32329.1"/>
    <property type="molecule type" value="Genomic_DNA"/>
</dbReference>
<feature type="non-terminal residue" evidence="2">
    <location>
        <position position="1"/>
    </location>
</feature>
<name>A0A426WYL7_ENSVE</name>
<protein>
    <submittedName>
        <fullName evidence="2">Uncharacterized protein</fullName>
    </submittedName>
</protein>
<sequence length="71" mass="7296">PGITVGIKVSCMQVNAATTNIAARDNPPIKTANGKDGTTGKDHLAKMPQARSVVGPRQVSIGRKGKGAQMV</sequence>
<gene>
    <name evidence="2" type="ORF">B296_00058669</name>
</gene>
<evidence type="ECO:0000313" key="3">
    <source>
        <dbReference type="Proteomes" id="UP000287651"/>
    </source>
</evidence>
<reference evidence="2 3" key="1">
    <citation type="journal article" date="2014" name="Agronomy (Basel)">
        <title>A Draft Genome Sequence for Ensete ventricosum, the Drought-Tolerant Tree Against Hunger.</title>
        <authorList>
            <person name="Harrison J."/>
            <person name="Moore K.A."/>
            <person name="Paszkiewicz K."/>
            <person name="Jones T."/>
            <person name="Grant M."/>
            <person name="Ambacheew D."/>
            <person name="Muzemil S."/>
            <person name="Studholme D.J."/>
        </authorList>
    </citation>
    <scope>NUCLEOTIDE SEQUENCE [LARGE SCALE GENOMIC DNA]</scope>
</reference>
<dbReference type="Proteomes" id="UP000287651">
    <property type="component" value="Unassembled WGS sequence"/>
</dbReference>
<proteinExistence type="predicted"/>
<dbReference type="AlphaFoldDB" id="A0A426WYL7"/>
<evidence type="ECO:0000313" key="2">
    <source>
        <dbReference type="EMBL" id="RRT32329.1"/>
    </source>
</evidence>